<evidence type="ECO:0000256" key="6">
    <source>
        <dbReference type="SAM" id="Phobius"/>
    </source>
</evidence>
<dbReference type="Pfam" id="PF01266">
    <property type="entry name" value="DAO"/>
    <property type="match status" value="1"/>
</dbReference>
<organism evidence="8">
    <name type="scientific">Rhizobium meliloti</name>
    <name type="common">Ensifer meliloti</name>
    <name type="synonym">Sinorhizobium meliloti</name>
    <dbReference type="NCBI Taxonomy" id="382"/>
    <lineage>
        <taxon>Bacteria</taxon>
        <taxon>Pseudomonadati</taxon>
        <taxon>Pseudomonadota</taxon>
        <taxon>Alphaproteobacteria</taxon>
        <taxon>Hyphomicrobiales</taxon>
        <taxon>Rhizobiaceae</taxon>
        <taxon>Sinorhizobium/Ensifer group</taxon>
        <taxon>Sinorhizobium</taxon>
    </lineage>
</organism>
<dbReference type="Gene3D" id="3.50.50.60">
    <property type="entry name" value="FAD/NAD(P)-binding domain"/>
    <property type="match status" value="1"/>
</dbReference>
<protein>
    <submittedName>
        <fullName evidence="8">L-2-hydroxyglutarate oxidase</fullName>
        <ecNumber evidence="8">1.1.3.-</ecNumber>
    </submittedName>
</protein>
<dbReference type="GO" id="GO:0047545">
    <property type="term" value="F:(S)-2-hydroxyglutarate dehydrogenase activity"/>
    <property type="evidence" value="ECO:0007669"/>
    <property type="project" value="TreeGrafter"/>
</dbReference>
<evidence type="ECO:0000256" key="3">
    <source>
        <dbReference type="ARBA" id="ARBA00022827"/>
    </source>
</evidence>
<accession>A0A6A7ZMT6</accession>
<comment type="cofactor">
    <cofactor evidence="1">
        <name>FAD</name>
        <dbReference type="ChEBI" id="CHEBI:57692"/>
    </cofactor>
</comment>
<dbReference type="SUPFAM" id="SSF51905">
    <property type="entry name" value="FAD/NAD(P)-binding domain"/>
    <property type="match status" value="1"/>
</dbReference>
<gene>
    <name evidence="8" type="primary">lhgO</name>
    <name evidence="8" type="ORF">GHK45_09215</name>
</gene>
<dbReference type="EC" id="1.1.3.-" evidence="8"/>
<keyword evidence="2" id="KW-0285">Flavoprotein</keyword>
<evidence type="ECO:0000259" key="7">
    <source>
        <dbReference type="Pfam" id="PF01266"/>
    </source>
</evidence>
<dbReference type="PANTHER" id="PTHR43104">
    <property type="entry name" value="L-2-HYDROXYGLUTARATE DEHYDROGENASE, MITOCHONDRIAL"/>
    <property type="match status" value="1"/>
</dbReference>
<dbReference type="InterPro" id="IPR006076">
    <property type="entry name" value="FAD-dep_OxRdtase"/>
</dbReference>
<comment type="similarity">
    <text evidence="5">Belongs to the L2HGDH family.</text>
</comment>
<evidence type="ECO:0000256" key="4">
    <source>
        <dbReference type="ARBA" id="ARBA00023002"/>
    </source>
</evidence>
<keyword evidence="4 8" id="KW-0560">Oxidoreductase</keyword>
<dbReference type="NCBIfam" id="NF008726">
    <property type="entry name" value="PRK11728.1"/>
    <property type="match status" value="1"/>
</dbReference>
<keyword evidence="6" id="KW-0472">Membrane</keyword>
<keyword evidence="3" id="KW-0274">FAD</keyword>
<dbReference type="GO" id="GO:0005737">
    <property type="term" value="C:cytoplasm"/>
    <property type="evidence" value="ECO:0007669"/>
    <property type="project" value="TreeGrafter"/>
</dbReference>
<reference evidence="8" key="1">
    <citation type="journal article" date="2013" name="Genome Biol.">
        <title>Comparative genomics of the core and accessory genomes of 48 Sinorhizobium strains comprising five genospecies.</title>
        <authorList>
            <person name="Sugawara M."/>
            <person name="Epstein B."/>
            <person name="Badgley B.D."/>
            <person name="Unno T."/>
            <person name="Xu L."/>
            <person name="Reese J."/>
            <person name="Gyaneshwar P."/>
            <person name="Denny R."/>
            <person name="Mudge J."/>
            <person name="Bharti A.K."/>
            <person name="Farmer A.D."/>
            <person name="May G.D."/>
            <person name="Woodward J.E."/>
            <person name="Medigue C."/>
            <person name="Vallenet D."/>
            <person name="Lajus A."/>
            <person name="Rouy Z."/>
            <person name="Martinez-Vaz B."/>
            <person name="Tiffin P."/>
            <person name="Young N.D."/>
            <person name="Sadowsky M.J."/>
        </authorList>
    </citation>
    <scope>NUCLEOTIDE SEQUENCE</scope>
    <source>
        <strain evidence="8">M30</strain>
    </source>
</reference>
<feature type="domain" description="FAD dependent oxidoreductase" evidence="7">
    <location>
        <begin position="14"/>
        <end position="402"/>
    </location>
</feature>
<dbReference type="PANTHER" id="PTHR43104:SF2">
    <property type="entry name" value="L-2-HYDROXYGLUTARATE DEHYDROGENASE, MITOCHONDRIAL"/>
    <property type="match status" value="1"/>
</dbReference>
<comment type="caution">
    <text evidence="8">The sequence shown here is derived from an EMBL/GenBank/DDBJ whole genome shotgun (WGS) entry which is preliminary data.</text>
</comment>
<evidence type="ECO:0000256" key="5">
    <source>
        <dbReference type="ARBA" id="ARBA00037941"/>
    </source>
</evidence>
<evidence type="ECO:0000256" key="1">
    <source>
        <dbReference type="ARBA" id="ARBA00001974"/>
    </source>
</evidence>
<evidence type="ECO:0000256" key="2">
    <source>
        <dbReference type="ARBA" id="ARBA00022630"/>
    </source>
</evidence>
<keyword evidence="6" id="KW-0812">Transmembrane</keyword>
<name>A0A6A7ZMT6_RHIML</name>
<dbReference type="EMBL" id="WISP01000071">
    <property type="protein sequence ID" value="MQW03975.1"/>
    <property type="molecule type" value="Genomic_DNA"/>
</dbReference>
<dbReference type="InterPro" id="IPR036188">
    <property type="entry name" value="FAD/NAD-bd_sf"/>
</dbReference>
<proteinExistence type="inferred from homology"/>
<feature type="transmembrane region" description="Helical" evidence="6">
    <location>
        <begin position="12"/>
        <end position="31"/>
    </location>
</feature>
<keyword evidence="6" id="KW-1133">Transmembrane helix</keyword>
<sequence length="426" mass="45812">MPAGSGGRGCGLYDYCIIGGGIVGLATAMALQERMGGASIVLLEKERELARHQTGHNSGVIHAGIYYAPGSLKAKLCREGAEATKEFCTGNGISFETCGKLLVATNDAEIERMESLEERAQQNGIEYTRLSKSQLRSDEPNIAGLGALLVHATGIVDYSAVCRAMAERIEVRGGEIRRGIEATAIAEEDGGVRIASAIGRIEARRLIACAGLQSDRLALMAGLSIDHRIVPFRGEYYVLPASKAGVTRRLIYPIPDPNLPFLGIHLTRTIDGGMTVGPNAVLGFAREGYPKGSFKAADVANMAAFPGFWKMAAKNWRSAITEFANSASRFRYLRECRKYCPSLTIDDLAVPQAGIRAQAVMADGSLVHDFLFKQTERMLHVCNAPSPAATSAIPIGRMIVDRLLDGAPTAMERSQSLHGTHAQLHR</sequence>
<dbReference type="Gene3D" id="3.30.9.10">
    <property type="entry name" value="D-Amino Acid Oxidase, subunit A, domain 2"/>
    <property type="match status" value="1"/>
</dbReference>
<evidence type="ECO:0000313" key="8">
    <source>
        <dbReference type="EMBL" id="MQW03975.1"/>
    </source>
</evidence>
<dbReference type="AlphaFoldDB" id="A0A6A7ZMT6"/>